<dbReference type="InterPro" id="IPR036259">
    <property type="entry name" value="MFS_trans_sf"/>
</dbReference>
<dbReference type="PANTHER" id="PTHR24064">
    <property type="entry name" value="SOLUTE CARRIER FAMILY 22 MEMBER"/>
    <property type="match status" value="1"/>
</dbReference>
<keyword evidence="4 6" id="KW-0472">Membrane</keyword>
<proteinExistence type="predicted"/>
<protein>
    <submittedName>
        <fullName evidence="9">Organic cation transporter protein-like</fullName>
    </submittedName>
</protein>
<name>A0A6J1MS30_BICAN</name>
<feature type="transmembrane region" description="Helical" evidence="6">
    <location>
        <begin position="213"/>
        <end position="231"/>
    </location>
</feature>
<dbReference type="Pfam" id="PF07690">
    <property type="entry name" value="MFS_1"/>
    <property type="match status" value="1"/>
</dbReference>
<feature type="transmembrane region" description="Helical" evidence="6">
    <location>
        <begin position="530"/>
        <end position="551"/>
    </location>
</feature>
<feature type="transmembrane region" description="Helical" evidence="6">
    <location>
        <begin position="506"/>
        <end position="524"/>
    </location>
</feature>
<feature type="transmembrane region" description="Helical" evidence="6">
    <location>
        <begin position="417"/>
        <end position="438"/>
    </location>
</feature>
<evidence type="ECO:0000259" key="7">
    <source>
        <dbReference type="PROSITE" id="PS50850"/>
    </source>
</evidence>
<dbReference type="InterPro" id="IPR011701">
    <property type="entry name" value="MFS"/>
</dbReference>
<feature type="transmembrane region" description="Helical" evidence="6">
    <location>
        <begin position="270"/>
        <end position="293"/>
    </location>
</feature>
<dbReference type="Proteomes" id="UP001652582">
    <property type="component" value="Chromosome 13"/>
</dbReference>
<organism evidence="8 9">
    <name type="scientific">Bicyclus anynana</name>
    <name type="common">Squinting bush brown butterfly</name>
    <dbReference type="NCBI Taxonomy" id="110368"/>
    <lineage>
        <taxon>Eukaryota</taxon>
        <taxon>Metazoa</taxon>
        <taxon>Ecdysozoa</taxon>
        <taxon>Arthropoda</taxon>
        <taxon>Hexapoda</taxon>
        <taxon>Insecta</taxon>
        <taxon>Pterygota</taxon>
        <taxon>Neoptera</taxon>
        <taxon>Endopterygota</taxon>
        <taxon>Lepidoptera</taxon>
        <taxon>Glossata</taxon>
        <taxon>Ditrysia</taxon>
        <taxon>Papilionoidea</taxon>
        <taxon>Nymphalidae</taxon>
        <taxon>Satyrinae</taxon>
        <taxon>Satyrini</taxon>
        <taxon>Mycalesina</taxon>
        <taxon>Bicyclus</taxon>
    </lineage>
</organism>
<accession>A0A6J1MS30</accession>
<evidence type="ECO:0000256" key="2">
    <source>
        <dbReference type="ARBA" id="ARBA00022692"/>
    </source>
</evidence>
<evidence type="ECO:0000256" key="3">
    <source>
        <dbReference type="ARBA" id="ARBA00022989"/>
    </source>
</evidence>
<feature type="domain" description="Major facilitator superfamily (MFS) profile" evidence="7">
    <location>
        <begin position="133"/>
        <end position="558"/>
    </location>
</feature>
<dbReference type="PROSITE" id="PS00216">
    <property type="entry name" value="SUGAR_TRANSPORT_1"/>
    <property type="match status" value="2"/>
</dbReference>
<comment type="subcellular location">
    <subcellularLocation>
        <location evidence="1">Membrane</location>
        <topology evidence="1">Multi-pass membrane protein</topology>
    </subcellularLocation>
</comment>
<feature type="transmembrane region" description="Helical" evidence="6">
    <location>
        <begin position="69"/>
        <end position="87"/>
    </location>
</feature>
<feature type="region of interest" description="Disordered" evidence="5">
    <location>
        <begin position="20"/>
        <end position="44"/>
    </location>
</feature>
<keyword evidence="2 6" id="KW-0812">Transmembrane</keyword>
<feature type="transmembrane region" description="Helical" evidence="6">
    <location>
        <begin position="474"/>
        <end position="494"/>
    </location>
</feature>
<evidence type="ECO:0000313" key="8">
    <source>
        <dbReference type="Proteomes" id="UP001652582"/>
    </source>
</evidence>
<gene>
    <name evidence="9" type="primary">LOC112044188</name>
</gene>
<evidence type="ECO:0000256" key="5">
    <source>
        <dbReference type="SAM" id="MobiDB-lite"/>
    </source>
</evidence>
<evidence type="ECO:0000256" key="1">
    <source>
        <dbReference type="ARBA" id="ARBA00004141"/>
    </source>
</evidence>
<dbReference type="CDD" id="cd17317">
    <property type="entry name" value="MFS_SLC22"/>
    <property type="match status" value="1"/>
</dbReference>
<dbReference type="OrthoDB" id="2261376at2759"/>
<reference evidence="9" key="1">
    <citation type="submission" date="2025-08" db="UniProtKB">
        <authorList>
            <consortium name="RefSeq"/>
        </authorList>
    </citation>
    <scope>IDENTIFICATION</scope>
</reference>
<feature type="transmembrane region" description="Helical" evidence="6">
    <location>
        <begin position="237"/>
        <end position="258"/>
    </location>
</feature>
<sequence length="582" mass="64036">MNIKISKILCGDKNNCDGDSTISDGKNEPEGKSSEGQESVVEVSEKPLSLDDVLTNELGQFGWFQIRNILLAAVLIILCGFGHEYIFSAGAIPHRCRIPECGENEKLHKYDPNWILNAIPGKDTGLTSCERYAPMNVGVSGSLESCPATLFNKSEIVPCVDYVYATDNTVVFEFDLGCNEWLRALAGTVHSVGSLLVLPIVGYISDRFGRRTALILSVFNFGLFSFIRAFSVNYTMYLVFHLLQSTLGCGVYSSAYIFATELVGPNYRVFTNAIAISMFAIGEVILGLVAWLIPSWRYMIIAVSLPCFIVISYRWMLTESVRWLLSKKKFSEAEEILKTAARVNKTHISDKSLKALTNSLQTSANPSTVVASSLIRRVITSPILLRRVCTISVWWLSTALIFYGLSINSTGISDTMHLNYILTSAIEIPGYVTAALTLDRFGRKITMSSGFFFSAVCNIAFVFVPRDFTVPRLIMYLLGKYGIAIVATSVYLFTSELYPTEFRHSLLAFCSMIGRIGSIAAPLTPVLVEYWHGIPSLLFGGFSILAGLLVLTQPETLGTKMPDTLAEAEAIGKIESKVASSC</sequence>
<feature type="transmembrane region" description="Helical" evidence="6">
    <location>
        <begin position="450"/>
        <end position="468"/>
    </location>
</feature>
<dbReference type="SUPFAM" id="SSF103473">
    <property type="entry name" value="MFS general substrate transporter"/>
    <property type="match status" value="1"/>
</dbReference>
<feature type="transmembrane region" description="Helical" evidence="6">
    <location>
        <begin position="181"/>
        <end position="201"/>
    </location>
</feature>
<feature type="transmembrane region" description="Helical" evidence="6">
    <location>
        <begin position="384"/>
        <end position="405"/>
    </location>
</feature>
<dbReference type="PROSITE" id="PS50850">
    <property type="entry name" value="MFS"/>
    <property type="match status" value="1"/>
</dbReference>
<feature type="compositionally biased region" description="Basic and acidic residues" evidence="5">
    <location>
        <begin position="25"/>
        <end position="35"/>
    </location>
</feature>
<keyword evidence="8" id="KW-1185">Reference proteome</keyword>
<feature type="transmembrane region" description="Helical" evidence="6">
    <location>
        <begin position="299"/>
        <end position="317"/>
    </location>
</feature>
<evidence type="ECO:0000256" key="6">
    <source>
        <dbReference type="SAM" id="Phobius"/>
    </source>
</evidence>
<dbReference type="Gene3D" id="1.20.1250.20">
    <property type="entry name" value="MFS general substrate transporter like domains"/>
    <property type="match status" value="1"/>
</dbReference>
<dbReference type="GeneID" id="112044188"/>
<dbReference type="InterPro" id="IPR005829">
    <property type="entry name" value="Sugar_transporter_CS"/>
</dbReference>
<dbReference type="RefSeq" id="XP_023935708.2">
    <property type="nucleotide sequence ID" value="XM_024079940.2"/>
</dbReference>
<keyword evidence="3 6" id="KW-1133">Transmembrane helix</keyword>
<evidence type="ECO:0000256" key="4">
    <source>
        <dbReference type="ARBA" id="ARBA00023136"/>
    </source>
</evidence>
<evidence type="ECO:0000313" key="9">
    <source>
        <dbReference type="RefSeq" id="XP_023935708.2"/>
    </source>
</evidence>
<dbReference type="InterPro" id="IPR020846">
    <property type="entry name" value="MFS_dom"/>
</dbReference>